<reference evidence="2" key="1">
    <citation type="submission" date="2022-08" db="EMBL/GenBank/DDBJ databases">
        <title>Novel sulfate-reducing endosymbionts in the free-living metamonad Anaeramoeba.</title>
        <authorList>
            <person name="Jerlstrom-Hultqvist J."/>
            <person name="Cepicka I."/>
            <person name="Gallot-Lavallee L."/>
            <person name="Salas-Leiva D."/>
            <person name="Curtis B.A."/>
            <person name="Zahonova K."/>
            <person name="Pipaliya S."/>
            <person name="Dacks J."/>
            <person name="Roger A.J."/>
        </authorList>
    </citation>
    <scope>NUCLEOTIDE SEQUENCE</scope>
    <source>
        <strain evidence="2">Schooner1</strain>
    </source>
</reference>
<dbReference type="GO" id="GO:0016779">
    <property type="term" value="F:nucleotidyltransferase activity"/>
    <property type="evidence" value="ECO:0007669"/>
    <property type="project" value="UniProtKB-KW"/>
</dbReference>
<gene>
    <name evidence="2" type="ORF">M0813_06456</name>
</gene>
<keyword evidence="3" id="KW-1185">Reference proteome</keyword>
<sequence>MVSLPQELVKEFYEKQYEISATLVGFGGYFYSLLTGISGGNECLVDLKIRNETLFDKIKDKPNENKSKNQNSDEVNEKAVFQIAESSREKTLRNKRETTSPSNVLGIGGRCELVPKYMKEDYGGNLCVTSQTKHILSSVRLAKGFRTRTEEDEFLSLNLLYLLFKIINFPRIDELHLLIQEMSEEEDDIKFRIVDQANLFDQLLELRSINYLYYGHQEQYIDSCKKIITLDSQKSLPPNEVYLIFPGSFNPLHNGHLALSNAAKKKIKQTTNKDVKVIFETSLTNPDKPTIDQNEFHRRRNQFRARGKPYLCSCCPRFLDKILFTRNCYYVIGFDTYTRMFDKKYFKDANEINDLQSLIISHNIKFIVGGRVNNGKFEYDLSKVKLNPLMKDHFIQLSEDEFRIDVSSTEIRNRKK</sequence>
<comment type="caution">
    <text evidence="2">The sequence shown here is derived from an EMBL/GenBank/DDBJ whole genome shotgun (WGS) entry which is preliminary data.</text>
</comment>
<name>A0ABQ8XE10_9EUKA</name>
<dbReference type="EMBL" id="JAOAOG010000308">
    <property type="protein sequence ID" value="KAJ6230888.1"/>
    <property type="molecule type" value="Genomic_DNA"/>
</dbReference>
<keyword evidence="2" id="KW-0548">Nucleotidyltransferase</keyword>
<dbReference type="PANTHER" id="PTHR31285">
    <property type="entry name" value="NICOTINAMIDE MONONUCLEOTIDE ADENYLYLTRANSFERASE"/>
    <property type="match status" value="1"/>
</dbReference>
<dbReference type="SUPFAM" id="SSF52374">
    <property type="entry name" value="Nucleotidylyl transferase"/>
    <property type="match status" value="1"/>
</dbReference>
<dbReference type="PANTHER" id="PTHR31285:SF0">
    <property type="entry name" value="NICOTINAMIDE MONONUCLEOTIDE ADENYLYLTRANSFERASE"/>
    <property type="match status" value="1"/>
</dbReference>
<evidence type="ECO:0000313" key="3">
    <source>
        <dbReference type="Proteomes" id="UP001150062"/>
    </source>
</evidence>
<dbReference type="Gene3D" id="3.40.50.620">
    <property type="entry name" value="HUPs"/>
    <property type="match status" value="1"/>
</dbReference>
<evidence type="ECO:0000259" key="1">
    <source>
        <dbReference type="Pfam" id="PF01467"/>
    </source>
</evidence>
<dbReference type="InterPro" id="IPR014729">
    <property type="entry name" value="Rossmann-like_a/b/a_fold"/>
</dbReference>
<dbReference type="Proteomes" id="UP001150062">
    <property type="component" value="Unassembled WGS sequence"/>
</dbReference>
<keyword evidence="2" id="KW-0808">Transferase</keyword>
<protein>
    <submittedName>
        <fullName evidence="2">Nicotinamide mononucleotide adenylyltransferase</fullName>
    </submittedName>
</protein>
<proteinExistence type="predicted"/>
<dbReference type="InterPro" id="IPR004821">
    <property type="entry name" value="Cyt_trans-like"/>
</dbReference>
<accession>A0ABQ8XE10</accession>
<organism evidence="2 3">
    <name type="scientific">Anaeramoeba flamelloides</name>
    <dbReference type="NCBI Taxonomy" id="1746091"/>
    <lineage>
        <taxon>Eukaryota</taxon>
        <taxon>Metamonada</taxon>
        <taxon>Anaeramoebidae</taxon>
        <taxon>Anaeramoeba</taxon>
    </lineage>
</organism>
<feature type="domain" description="Cytidyltransferase-like" evidence="1">
    <location>
        <begin position="244"/>
        <end position="414"/>
    </location>
</feature>
<evidence type="ECO:0000313" key="2">
    <source>
        <dbReference type="EMBL" id="KAJ6230888.1"/>
    </source>
</evidence>
<dbReference type="Pfam" id="PF01467">
    <property type="entry name" value="CTP_transf_like"/>
    <property type="match status" value="1"/>
</dbReference>